<dbReference type="AlphaFoldDB" id="A0A3D8HAA0"/>
<proteinExistence type="predicted"/>
<dbReference type="SUPFAM" id="SSF63825">
    <property type="entry name" value="YWTD domain"/>
    <property type="match status" value="1"/>
</dbReference>
<evidence type="ECO:0000313" key="1">
    <source>
        <dbReference type="EMBL" id="MBC8603413.1"/>
    </source>
</evidence>
<dbReference type="Pfam" id="PF17170">
    <property type="entry name" value="DUF5128"/>
    <property type="match status" value="1"/>
</dbReference>
<dbReference type="EMBL" id="JACRTI010000057">
    <property type="protein sequence ID" value="MBC8603413.1"/>
    <property type="molecule type" value="Genomic_DNA"/>
</dbReference>
<dbReference type="RefSeq" id="WP_115500904.1">
    <property type="nucleotide sequence ID" value="NZ_JACRTI010000057.1"/>
</dbReference>
<name>A0A3D8HAA0_9BACT</name>
<gene>
    <name evidence="2" type="ORF">DWU89_17405</name>
    <name evidence="1" type="ORF">H8784_17000</name>
</gene>
<dbReference type="EMBL" id="QREV01000057">
    <property type="protein sequence ID" value="RDU47868.1"/>
    <property type="molecule type" value="Genomic_DNA"/>
</dbReference>
<evidence type="ECO:0000313" key="2">
    <source>
        <dbReference type="EMBL" id="RDU47868.1"/>
    </source>
</evidence>
<evidence type="ECO:0000313" key="4">
    <source>
        <dbReference type="Proteomes" id="UP000629596"/>
    </source>
</evidence>
<comment type="caution">
    <text evidence="2">The sequence shown here is derived from an EMBL/GenBank/DDBJ whole genome shotgun (WGS) entry which is preliminary data.</text>
</comment>
<organism evidence="2 3">
    <name type="scientific">Parabacteroides acidifaciens</name>
    <dbReference type="NCBI Taxonomy" id="2290935"/>
    <lineage>
        <taxon>Bacteria</taxon>
        <taxon>Pseudomonadati</taxon>
        <taxon>Bacteroidota</taxon>
        <taxon>Bacteroidia</taxon>
        <taxon>Bacteroidales</taxon>
        <taxon>Tannerellaceae</taxon>
        <taxon>Parabacteroides</taxon>
    </lineage>
</organism>
<keyword evidence="4" id="KW-1185">Reference proteome</keyword>
<dbReference type="Gene3D" id="2.120.10.30">
    <property type="entry name" value="TolB, C-terminal domain"/>
    <property type="match status" value="1"/>
</dbReference>
<dbReference type="InterPro" id="IPR011042">
    <property type="entry name" value="6-blade_b-propeller_TolB-like"/>
</dbReference>
<sequence>MNKLSLSWVFFLLIACSSPKSDTSTYPVADVRAGISNPGTLKLSDEIEEVMYVPLEVTSDDASLIDGVANYAVTSQYIYVLPVKEQRIVLFDRQGHFIKTLIPFGQGPGEFSGYVASMQADEKNNRLYLFSTDRVEVYTLDGEPVWHFAHDYQVVYQYSVGKDRLAAVSMPYVPFQEGSFGIGVFTENGDTVVMKNDFYSPLVPHDKSGLTIRIAAAYSEQLKSVLFKTGSNDTLYRMSDNQIQPACVLSLQNSDKEIISSVDVTDFNSLRDFGDDKDYFVSDIFETPARYYFRLRNNQGHLVASVDKKTGETLVEKCEQPVSLVELSAATLLHGMLGTRSYQGFPVWGSTAGNDLVQVVTAGELDFYKNLHSVSIPDQLKSMEEDSNPVFIFYKLKGV</sequence>
<evidence type="ECO:0000313" key="3">
    <source>
        <dbReference type="Proteomes" id="UP000256321"/>
    </source>
</evidence>
<protein>
    <submittedName>
        <fullName evidence="2">6-bladed beta-propeller</fullName>
    </submittedName>
</protein>
<dbReference type="Proteomes" id="UP000629596">
    <property type="component" value="Unassembled WGS sequence"/>
</dbReference>
<reference evidence="2 3" key="1">
    <citation type="submission" date="2018-07" db="EMBL/GenBank/DDBJ databases">
        <title>Parabacteroides acidifaciens nov. sp., isolated from human feces.</title>
        <authorList>
            <person name="Wang Y.J."/>
        </authorList>
    </citation>
    <scope>NUCLEOTIDE SEQUENCE [LARGE SCALE GENOMIC DNA]</scope>
    <source>
        <strain evidence="2 3">426-9</strain>
    </source>
</reference>
<accession>A0A3D8HAA0</accession>
<dbReference type="Proteomes" id="UP000256321">
    <property type="component" value="Unassembled WGS sequence"/>
</dbReference>
<reference evidence="1 4" key="2">
    <citation type="submission" date="2020-08" db="EMBL/GenBank/DDBJ databases">
        <title>Genome public.</title>
        <authorList>
            <person name="Liu C."/>
            <person name="Sun Q."/>
        </authorList>
    </citation>
    <scope>NUCLEOTIDE SEQUENCE [LARGE SCALE GENOMIC DNA]</scope>
    <source>
        <strain evidence="1 4">426_9</strain>
    </source>
</reference>
<dbReference type="PROSITE" id="PS51257">
    <property type="entry name" value="PROKAR_LIPOPROTEIN"/>
    <property type="match status" value="1"/>
</dbReference>